<feature type="transmembrane region" description="Helical" evidence="7">
    <location>
        <begin position="303"/>
        <end position="326"/>
    </location>
</feature>
<dbReference type="EMBL" id="QWIO01000233">
    <property type="protein sequence ID" value="RMZ02816.1"/>
    <property type="molecule type" value="Genomic_DNA"/>
</dbReference>
<dbReference type="InterPro" id="IPR013057">
    <property type="entry name" value="AA_transpt_TM"/>
</dbReference>
<accession>A0A3M7GNU4</accession>
<evidence type="ECO:0000256" key="2">
    <source>
        <dbReference type="ARBA" id="ARBA00008066"/>
    </source>
</evidence>
<dbReference type="AlphaFoldDB" id="A0A3M7GNU4"/>
<organism evidence="9 10">
    <name type="scientific">Hortaea werneckii</name>
    <name type="common">Black yeast</name>
    <name type="synonym">Cladosporium werneckii</name>
    <dbReference type="NCBI Taxonomy" id="91943"/>
    <lineage>
        <taxon>Eukaryota</taxon>
        <taxon>Fungi</taxon>
        <taxon>Dikarya</taxon>
        <taxon>Ascomycota</taxon>
        <taxon>Pezizomycotina</taxon>
        <taxon>Dothideomycetes</taxon>
        <taxon>Dothideomycetidae</taxon>
        <taxon>Mycosphaerellales</taxon>
        <taxon>Teratosphaeriaceae</taxon>
        <taxon>Hortaea</taxon>
    </lineage>
</organism>
<evidence type="ECO:0000256" key="7">
    <source>
        <dbReference type="SAM" id="Phobius"/>
    </source>
</evidence>
<evidence type="ECO:0000256" key="4">
    <source>
        <dbReference type="ARBA" id="ARBA00022989"/>
    </source>
</evidence>
<evidence type="ECO:0000259" key="8">
    <source>
        <dbReference type="Pfam" id="PF01490"/>
    </source>
</evidence>
<feature type="compositionally biased region" description="Basic and acidic residues" evidence="6">
    <location>
        <begin position="95"/>
        <end position="107"/>
    </location>
</feature>
<feature type="compositionally biased region" description="Polar residues" evidence="6">
    <location>
        <begin position="130"/>
        <end position="144"/>
    </location>
</feature>
<feature type="region of interest" description="Disordered" evidence="6">
    <location>
        <begin position="95"/>
        <end position="147"/>
    </location>
</feature>
<comment type="caution">
    <text evidence="9">The sequence shown here is derived from an EMBL/GenBank/DDBJ whole genome shotgun (WGS) entry which is preliminary data.</text>
</comment>
<name>A0A3M7GNU4_HORWE</name>
<evidence type="ECO:0000256" key="6">
    <source>
        <dbReference type="SAM" id="MobiDB-lite"/>
    </source>
</evidence>
<protein>
    <recommendedName>
        <fullName evidence="8">Amino acid transporter transmembrane domain-containing protein</fullName>
    </recommendedName>
</protein>
<keyword evidence="3 7" id="KW-0812">Transmembrane</keyword>
<dbReference type="Pfam" id="PF01490">
    <property type="entry name" value="Aa_trans"/>
    <property type="match status" value="1"/>
</dbReference>
<dbReference type="VEuPathDB" id="FungiDB:BTJ68_06125"/>
<comment type="subcellular location">
    <subcellularLocation>
        <location evidence="1">Membrane</location>
        <topology evidence="1">Multi-pass membrane protein</topology>
    </subcellularLocation>
</comment>
<feature type="transmembrane region" description="Helical" evidence="7">
    <location>
        <begin position="268"/>
        <end position="291"/>
    </location>
</feature>
<evidence type="ECO:0000313" key="10">
    <source>
        <dbReference type="Proteomes" id="UP000269539"/>
    </source>
</evidence>
<feature type="domain" description="Amino acid transporter transmembrane" evidence="8">
    <location>
        <begin position="161"/>
        <end position="529"/>
    </location>
</feature>
<dbReference type="PANTHER" id="PTHR22950:SF461">
    <property type="entry name" value="AMINO ACID TRANSPORTER TRANSMEMBRANE DOMAIN-CONTAINING PROTEIN"/>
    <property type="match status" value="1"/>
</dbReference>
<keyword evidence="4 7" id="KW-1133">Transmembrane helix</keyword>
<reference evidence="9 10" key="1">
    <citation type="journal article" date="2018" name="BMC Genomics">
        <title>Genomic evidence for intraspecific hybridization in a clonal and extremely halotolerant yeast.</title>
        <authorList>
            <person name="Gostincar C."/>
            <person name="Stajich J.E."/>
            <person name="Zupancic J."/>
            <person name="Zalar P."/>
            <person name="Gunde-Cimerman N."/>
        </authorList>
    </citation>
    <scope>NUCLEOTIDE SEQUENCE [LARGE SCALE GENOMIC DNA]</scope>
    <source>
        <strain evidence="9 10">EXF-10513</strain>
    </source>
</reference>
<feature type="transmembrane region" description="Helical" evidence="7">
    <location>
        <begin position="568"/>
        <end position="587"/>
    </location>
</feature>
<keyword evidence="5 7" id="KW-0472">Membrane</keyword>
<dbReference type="GO" id="GO:0016020">
    <property type="term" value="C:membrane"/>
    <property type="evidence" value="ECO:0007669"/>
    <property type="project" value="UniProtKB-SubCell"/>
</dbReference>
<dbReference type="PANTHER" id="PTHR22950">
    <property type="entry name" value="AMINO ACID TRANSPORTER"/>
    <property type="match status" value="1"/>
</dbReference>
<evidence type="ECO:0000256" key="3">
    <source>
        <dbReference type="ARBA" id="ARBA00022692"/>
    </source>
</evidence>
<evidence type="ECO:0000256" key="5">
    <source>
        <dbReference type="ARBA" id="ARBA00023136"/>
    </source>
</evidence>
<evidence type="ECO:0000256" key="1">
    <source>
        <dbReference type="ARBA" id="ARBA00004141"/>
    </source>
</evidence>
<dbReference type="GO" id="GO:0015179">
    <property type="term" value="F:L-amino acid transmembrane transporter activity"/>
    <property type="evidence" value="ECO:0007669"/>
    <property type="project" value="TreeGrafter"/>
</dbReference>
<dbReference type="Proteomes" id="UP000269539">
    <property type="component" value="Unassembled WGS sequence"/>
</dbReference>
<feature type="transmembrane region" description="Helical" evidence="7">
    <location>
        <begin position="500"/>
        <end position="522"/>
    </location>
</feature>
<sequence length="654" mass="73201">MDVYPVNPANHPTAEMEMAIEAEARRASNVSTEKDVVQERTWGLAARVDETVTFEEYTFWAKLEREMEQEEERRFKAEHGSYPLLELIKGKFSAEGRARQKREKEQRVMALQSSVESHPPPVAETKEGGQIQSRDASLASSSQDPLKPTDAEWRVAARAMRTASWGQMFFLITTDILGWSGAPFVFSGVGYGTGVALYIIFGIFACFSGWALWKIFLDMDSSRYPMCSYGDPFFRLFGKKSRHCINFAQSLQQFLTVAVLIMSKSLNISQIAHSSLCFSGVMVLVMGIGMISGIIRSLKKIGWLSNAAVFMNITNFLIIMCAAALYKPYYPAVTKSTLIKTIEPIMTFAGQPPDQYQQQVPGFASQFNAVNTMVYSYAGALLFVAFLAEMRNPMDFWKGLFCAQAFICIVYLLFGLFVYSFWGQYSANNIVNVIRPYGLQTAVMYFNIGMKTIYLEVFQQIFNFPPISTTKGRIAWYCLGPCYWILAFIVAAAVPNLSGIVSLVGALFMINFTYSFPGMLYLSWTIQKAAALPGEGFNPYTRVTTRLDSGWKRWNRGFWKSWMKSVPALIYVLAGLACCGMGIWAAIEGLISIFGPDGTVATCEFTVPPDFFLVCANFLSQLLDALHQYNLCSCIVREALVYKDVGFSSFSGLP</sequence>
<feature type="transmembrane region" description="Helical" evidence="7">
    <location>
        <begin position="369"/>
        <end position="388"/>
    </location>
</feature>
<comment type="similarity">
    <text evidence="2">Belongs to the amino acid/polyamine transporter 2 family.</text>
</comment>
<feature type="transmembrane region" description="Helical" evidence="7">
    <location>
        <begin position="400"/>
        <end position="422"/>
    </location>
</feature>
<feature type="transmembrane region" description="Helical" evidence="7">
    <location>
        <begin position="474"/>
        <end position="494"/>
    </location>
</feature>
<proteinExistence type="inferred from homology"/>
<feature type="transmembrane region" description="Helical" evidence="7">
    <location>
        <begin position="168"/>
        <end position="189"/>
    </location>
</feature>
<evidence type="ECO:0000313" key="9">
    <source>
        <dbReference type="EMBL" id="RMZ02816.1"/>
    </source>
</evidence>
<gene>
    <name evidence="9" type="ORF">D0864_03109</name>
</gene>
<feature type="transmembrane region" description="Helical" evidence="7">
    <location>
        <begin position="195"/>
        <end position="216"/>
    </location>
</feature>